<dbReference type="GO" id="GO:0016787">
    <property type="term" value="F:hydrolase activity"/>
    <property type="evidence" value="ECO:0007669"/>
    <property type="project" value="UniProtKB-KW"/>
</dbReference>
<dbReference type="Proteomes" id="UP000236146">
    <property type="component" value="Unassembled WGS sequence"/>
</dbReference>
<dbReference type="RefSeq" id="WP_103084955.1">
    <property type="nucleotide sequence ID" value="NZ_MNLH01000005.1"/>
</dbReference>
<feature type="domain" description="HNH nuclease" evidence="5">
    <location>
        <begin position="47"/>
        <end position="106"/>
    </location>
</feature>
<dbReference type="AlphaFoldDB" id="A0A2K1SU09"/>
<sequence>MPRKPKRPCSYQGCPNLTDGRFCEEHLKQENRRYEKYERPYDAHKRYGRAWQKVRDSYVREHPFCELCFKNHMLVPVEQVHHIKPIAEGGTHARENLISLCKSCHSKIHAKRGDRWHNK</sequence>
<dbReference type="Proteomes" id="UP000258379">
    <property type="component" value="Unassembled WGS sequence"/>
</dbReference>
<evidence type="ECO:0000313" key="8">
    <source>
        <dbReference type="Proteomes" id="UP000236146"/>
    </source>
</evidence>
<evidence type="ECO:0000313" key="7">
    <source>
        <dbReference type="EMBL" id="RFT26857.1"/>
    </source>
</evidence>
<organism evidence="6 8">
    <name type="scientific">Gardnerella vaginalis</name>
    <dbReference type="NCBI Taxonomy" id="2702"/>
    <lineage>
        <taxon>Bacteria</taxon>
        <taxon>Bacillati</taxon>
        <taxon>Actinomycetota</taxon>
        <taxon>Actinomycetes</taxon>
        <taxon>Bifidobacteriales</taxon>
        <taxon>Bifidobacteriaceae</taxon>
        <taxon>Gardnerella</taxon>
    </lineage>
</organism>
<evidence type="ECO:0000256" key="1">
    <source>
        <dbReference type="ARBA" id="ARBA00022722"/>
    </source>
</evidence>
<evidence type="ECO:0000256" key="4">
    <source>
        <dbReference type="ARBA" id="ARBA00040194"/>
    </source>
</evidence>
<dbReference type="GO" id="GO:0004519">
    <property type="term" value="F:endonuclease activity"/>
    <property type="evidence" value="ECO:0007669"/>
    <property type="project" value="UniProtKB-KW"/>
</dbReference>
<dbReference type="EMBL" id="MNLH01000005">
    <property type="protein sequence ID" value="PNS43030.1"/>
    <property type="molecule type" value="Genomic_DNA"/>
</dbReference>
<evidence type="ECO:0000313" key="6">
    <source>
        <dbReference type="EMBL" id="PNS43030.1"/>
    </source>
</evidence>
<reference evidence="8" key="2">
    <citation type="submission" date="2016-10" db="EMBL/GenBank/DDBJ databases">
        <authorList>
            <person name="Bumgarner R.E."/>
            <person name="Fredricks D.N."/>
            <person name="Srinivasan S."/>
        </authorList>
    </citation>
    <scope>NUCLEOTIDE SEQUENCE [LARGE SCALE GENOMIC DNA]</scope>
    <source>
        <strain evidence="8">KA00225</strain>
    </source>
</reference>
<gene>
    <name evidence="6" type="ORF">BFS05_05405</name>
    <name evidence="7" type="ORF">CG405_08495</name>
</gene>
<evidence type="ECO:0000259" key="5">
    <source>
        <dbReference type="SMART" id="SM00507"/>
    </source>
</evidence>
<reference evidence="6" key="1">
    <citation type="submission" date="2016-10" db="EMBL/GenBank/DDBJ databases">
        <authorList>
            <person name="Varghese N."/>
        </authorList>
    </citation>
    <scope>NUCLEOTIDE SEQUENCE [LARGE SCALE GENOMIC DNA]</scope>
    <source>
        <strain evidence="6">KA00225</strain>
    </source>
</reference>
<dbReference type="PANTHER" id="PTHR41286">
    <property type="entry name" value="HNH NUCLEASE YAJD-RELATED"/>
    <property type="match status" value="1"/>
</dbReference>
<name>A0A2K1SU09_GARVA</name>
<reference evidence="7 9" key="3">
    <citation type="submission" date="2017-07" db="EMBL/GenBank/DDBJ databases">
        <title>A comparative genomics approach to explaining the enigmatic role of Gardnerella vaginalis in the vaginal microbiome.</title>
        <authorList>
            <person name="Vancuren S.J."/>
            <person name="Hill J.E."/>
        </authorList>
    </citation>
    <scope>NUCLEOTIDE SEQUENCE [LARGE SCALE GENOMIC DNA]</scope>
    <source>
        <strain evidence="7 9">WP023</strain>
    </source>
</reference>
<keyword evidence="6" id="KW-0255">Endonuclease</keyword>
<dbReference type="GO" id="GO:0008270">
    <property type="term" value="F:zinc ion binding"/>
    <property type="evidence" value="ECO:0007669"/>
    <property type="project" value="InterPro"/>
</dbReference>
<protein>
    <recommendedName>
        <fullName evidence="4">Putative HNH nuclease YajD</fullName>
    </recommendedName>
</protein>
<keyword evidence="2" id="KW-0378">Hydrolase</keyword>
<dbReference type="Pfam" id="PF01844">
    <property type="entry name" value="HNH"/>
    <property type="match status" value="1"/>
</dbReference>
<keyword evidence="1" id="KW-0540">Nuclease</keyword>
<evidence type="ECO:0000313" key="9">
    <source>
        <dbReference type="Proteomes" id="UP000258379"/>
    </source>
</evidence>
<dbReference type="InterPro" id="IPR002711">
    <property type="entry name" value="HNH"/>
</dbReference>
<dbReference type="SMART" id="SM00507">
    <property type="entry name" value="HNHc"/>
    <property type="match status" value="1"/>
</dbReference>
<proteinExistence type="inferred from homology"/>
<comment type="caution">
    <text evidence="6">The sequence shown here is derived from an EMBL/GenBank/DDBJ whole genome shotgun (WGS) entry which is preliminary data.</text>
</comment>
<dbReference type="CDD" id="cd00085">
    <property type="entry name" value="HNHc"/>
    <property type="match status" value="1"/>
</dbReference>
<dbReference type="GO" id="GO:0005829">
    <property type="term" value="C:cytosol"/>
    <property type="evidence" value="ECO:0007669"/>
    <property type="project" value="TreeGrafter"/>
</dbReference>
<dbReference type="Gene3D" id="1.10.30.50">
    <property type="match status" value="1"/>
</dbReference>
<comment type="similarity">
    <text evidence="3">Belongs to the HNH nuclease family.</text>
</comment>
<accession>A0A2K1SU09</accession>
<dbReference type="OrthoDB" id="3234360at2"/>
<dbReference type="PANTHER" id="PTHR41286:SF1">
    <property type="entry name" value="HNH NUCLEASE YAJD-RELATED"/>
    <property type="match status" value="1"/>
</dbReference>
<evidence type="ECO:0000256" key="3">
    <source>
        <dbReference type="ARBA" id="ARBA00038412"/>
    </source>
</evidence>
<evidence type="ECO:0000256" key="2">
    <source>
        <dbReference type="ARBA" id="ARBA00022801"/>
    </source>
</evidence>
<dbReference type="EMBL" id="NNRU01000008">
    <property type="protein sequence ID" value="RFT26857.1"/>
    <property type="molecule type" value="Genomic_DNA"/>
</dbReference>
<dbReference type="InterPro" id="IPR003615">
    <property type="entry name" value="HNH_nuc"/>
</dbReference>
<dbReference type="GO" id="GO:0003676">
    <property type="term" value="F:nucleic acid binding"/>
    <property type="evidence" value="ECO:0007669"/>
    <property type="project" value="InterPro"/>
</dbReference>